<dbReference type="SUPFAM" id="SSF48452">
    <property type="entry name" value="TPR-like"/>
    <property type="match status" value="1"/>
</dbReference>
<feature type="domain" description="Trafficking protein particle complex subunit 11" evidence="3">
    <location>
        <begin position="350"/>
        <end position="683"/>
    </location>
</feature>
<dbReference type="STRING" id="109895.A0A507EGI3"/>
<organism evidence="4 5">
    <name type="scientific">Powellomyces hirtus</name>
    <dbReference type="NCBI Taxonomy" id="109895"/>
    <lineage>
        <taxon>Eukaryota</taxon>
        <taxon>Fungi</taxon>
        <taxon>Fungi incertae sedis</taxon>
        <taxon>Chytridiomycota</taxon>
        <taxon>Chytridiomycota incertae sedis</taxon>
        <taxon>Chytridiomycetes</taxon>
        <taxon>Spizellomycetales</taxon>
        <taxon>Powellomycetaceae</taxon>
        <taxon>Powellomyces</taxon>
    </lineage>
</organism>
<evidence type="ECO:0000313" key="4">
    <source>
        <dbReference type="EMBL" id="TPX62902.1"/>
    </source>
</evidence>
<sequence>MESYPLEYVLHHVPLMAVSGLLDTEVLGNNDGMLQEDAGGSLRKSLLSVLMSKNNASIWDAAAKKEAPFFHVTVLDKTHVFPPRRSPRATPAQHSNLSPLNPISPLHPDGIMIPAWIQRHKETRPSVVVGFYDLWERSEAVDSSDPLGAQQTLSLERERDLILCSEVMEKKRNTGERGIKFAIVITLQASRGDDTHVEERLAFIRRTCSLDNKSLFVLLAQNADLQLFVTIMQKSLYEQSANYYRDHDKRIRKKKARLPPISAMRATTSPTSANIPSSTGTPAKPLPPAGWHLRYEFKLGVFAEFRQDVEAAIKHYETTYHLLIELMHAAIGPNSGPPMAQDFLQPFTTRWTEARTLADCVNLKICKLHLYTDRPVPALQQLDKHISACKMFPEFVGRPSTEEQQGVSSGISKLGNLAGGGSFDYWAWVSIQYRVFGELIELATGKIGLRLPFPPPGAISAVNTGTGQAQSFLNTISNTSMNALTGGDMPAAQFTPSSATSPSLVVQHAGYYYFIAASCAEERWKKFRDAEKAITSAPPPPPSAATGARAGHSRIYADIPSSPFSPLMSSTSTHPQSYESSLGSERDVDHATFVIELLTKSYEQFKKHRAGRMTLFLASEIARVYEQSGKYEMALKFFERIGKTYRKEHWPSVLRDVLRSSAQCARTLGRWETVAECLVELLNERMSKPGPDGESERKAVLQELLSVIRGEGSNPSNGIKVIVDMDQLEGFLLCTVQFRKHSTYVGVAAPFQICLKAASSKSPPVAIRISRVQIAFSDSRFDHVFSDSTADGIAKAREVQWVDCTDCSLTTVEEGREVYSKAIDLDFQPGMSKVLEGTVTPGEGMDLKISAVSIVVTAGEGSLILVYKIGERSEDTSTRRKWYSGDGDEAGINRWTMLDGSGEQSVLRVIRKQPNLTIQLNHAPPGLINEEYEVDVEVVNEESEDVEAFLDVEFRSSGADGLDATSYIKQQTNHLESPTLPGNDHNAINLIHLGVIPAHARVSRRFWLKCTENAGERVMYNIVNYRSISRTATSPTSPEKATPATHPEFFFRKNEPVRIPFVAPFNPEFKETVEFGAPFDAGEVGLFSARSQDGKLDMMHLRNIGLKIVCPGPWELEVTEVMFTQAIDETVGVRSVQVAPVTNTSTSNPNGEVWKAGYVHSRVFRVVAAIDPMAEVSQIPLGEVGVRWRRKVPNRNSTSWVETRICLPKLKISHDSVCACIDIPPLIFYTEPFTVTYTLYNLSLATHHLSMNMEVTDGFVFSGYKQTQARLLPLSSMVVTYNCVPIVCGKTTLPKLKISIMGEEADLTKHGPGQEVTDLRVRGGVDSGVGTAGELIAFVRPKNS</sequence>
<feature type="domain" description="Gryzun putative trafficking through Golgi" evidence="2">
    <location>
        <begin position="723"/>
        <end position="1031"/>
    </location>
</feature>
<feature type="domain" description="Gryzun putative trafficking through Golgi" evidence="2">
    <location>
        <begin position="1185"/>
        <end position="1298"/>
    </location>
</feature>
<reference evidence="4 5" key="1">
    <citation type="journal article" date="2019" name="Sci. Rep.">
        <title>Comparative genomics of chytrid fungi reveal insights into the obligate biotrophic and pathogenic lifestyle of Synchytrium endobioticum.</title>
        <authorList>
            <person name="van de Vossenberg B.T.L.H."/>
            <person name="Warris S."/>
            <person name="Nguyen H.D.T."/>
            <person name="van Gent-Pelzer M.P.E."/>
            <person name="Joly D.L."/>
            <person name="van de Geest H.C."/>
            <person name="Bonants P.J.M."/>
            <person name="Smith D.S."/>
            <person name="Levesque C.A."/>
            <person name="van der Lee T.A.J."/>
        </authorList>
    </citation>
    <scope>NUCLEOTIDE SEQUENCE [LARGE SCALE GENOMIC DNA]</scope>
    <source>
        <strain evidence="4 5">CBS 809.83</strain>
    </source>
</reference>
<keyword evidence="5" id="KW-1185">Reference proteome</keyword>
<dbReference type="Pfam" id="PF11817">
    <property type="entry name" value="Foie-gras_1"/>
    <property type="match status" value="1"/>
</dbReference>
<evidence type="ECO:0000256" key="1">
    <source>
        <dbReference type="SAM" id="MobiDB-lite"/>
    </source>
</evidence>
<evidence type="ECO:0000259" key="3">
    <source>
        <dbReference type="Pfam" id="PF11817"/>
    </source>
</evidence>
<name>A0A507EGI3_9FUNG</name>
<accession>A0A507EGI3</accession>
<comment type="caution">
    <text evidence="4">The sequence shown here is derived from an EMBL/GenBank/DDBJ whole genome shotgun (WGS) entry which is preliminary data.</text>
</comment>
<gene>
    <name evidence="4" type="ORF">PhCBS80983_g00059</name>
</gene>
<dbReference type="InterPro" id="IPR011990">
    <property type="entry name" value="TPR-like_helical_dom_sf"/>
</dbReference>
<feature type="region of interest" description="Disordered" evidence="1">
    <location>
        <begin position="81"/>
        <end position="100"/>
    </location>
</feature>
<evidence type="ECO:0000259" key="2">
    <source>
        <dbReference type="Pfam" id="PF07919"/>
    </source>
</evidence>
<evidence type="ECO:0008006" key="6">
    <source>
        <dbReference type="Google" id="ProtNLM"/>
    </source>
</evidence>
<dbReference type="PANTHER" id="PTHR14374">
    <property type="entry name" value="FOIE GRAS"/>
    <property type="match status" value="1"/>
</dbReference>
<dbReference type="PANTHER" id="PTHR14374:SF0">
    <property type="entry name" value="TRAFFICKING PROTEIN PARTICLE COMPLEX SUBUNIT 11"/>
    <property type="match status" value="1"/>
</dbReference>
<protein>
    <recommendedName>
        <fullName evidence="6">Trafficking protein particle complex subunit 11 domain-containing protein</fullName>
    </recommendedName>
</protein>
<dbReference type="Pfam" id="PF07919">
    <property type="entry name" value="Gryzun"/>
    <property type="match status" value="2"/>
</dbReference>
<dbReference type="InterPro" id="IPR021773">
    <property type="entry name" value="TPC11"/>
</dbReference>
<dbReference type="Proteomes" id="UP000318582">
    <property type="component" value="Unassembled WGS sequence"/>
</dbReference>
<dbReference type="InterPro" id="IPR012880">
    <property type="entry name" value="Gryzun"/>
</dbReference>
<proteinExistence type="predicted"/>
<evidence type="ECO:0000313" key="5">
    <source>
        <dbReference type="Proteomes" id="UP000318582"/>
    </source>
</evidence>
<dbReference type="EMBL" id="QEAQ01000001">
    <property type="protein sequence ID" value="TPX62902.1"/>
    <property type="molecule type" value="Genomic_DNA"/>
</dbReference>